<evidence type="ECO:0000256" key="3">
    <source>
        <dbReference type="ARBA" id="ARBA00022475"/>
    </source>
</evidence>
<evidence type="ECO:0000256" key="2">
    <source>
        <dbReference type="ARBA" id="ARBA00012282"/>
    </source>
</evidence>
<dbReference type="InterPro" id="IPR000160">
    <property type="entry name" value="GGDEF_dom"/>
</dbReference>
<feature type="domain" description="PAC" evidence="14">
    <location>
        <begin position="558"/>
        <end position="610"/>
    </location>
</feature>
<feature type="domain" description="PAC" evidence="14">
    <location>
        <begin position="693"/>
        <end position="745"/>
    </location>
</feature>
<dbReference type="PROSITE" id="PS50113">
    <property type="entry name" value="PAC"/>
    <property type="match status" value="2"/>
</dbReference>
<dbReference type="InterPro" id="IPR013656">
    <property type="entry name" value="PAS_4"/>
</dbReference>
<dbReference type="Gene3D" id="3.30.70.270">
    <property type="match status" value="1"/>
</dbReference>
<organism evidence="17 18">
    <name type="scientific">endosymbiont of Lamellibrachia luymesi</name>
    <dbReference type="NCBI Taxonomy" id="2200907"/>
    <lineage>
        <taxon>Bacteria</taxon>
        <taxon>Pseudomonadati</taxon>
        <taxon>Pseudomonadota</taxon>
        <taxon>Gammaproteobacteria</taxon>
        <taxon>sulfur-oxidizing symbionts</taxon>
    </lineage>
</organism>
<gene>
    <name evidence="17" type="ORF">DIZ79_15520</name>
</gene>
<dbReference type="CDD" id="cd01948">
    <property type="entry name" value="EAL"/>
    <property type="match status" value="1"/>
</dbReference>
<dbReference type="GO" id="GO:0016740">
    <property type="term" value="F:transferase activity"/>
    <property type="evidence" value="ECO:0007669"/>
    <property type="project" value="UniProtKB-KW"/>
</dbReference>
<evidence type="ECO:0000256" key="9">
    <source>
        <dbReference type="ARBA" id="ARBA00022741"/>
    </source>
</evidence>
<dbReference type="PANTHER" id="PTHR44757:SF2">
    <property type="entry name" value="BIOFILM ARCHITECTURE MAINTENANCE PROTEIN MBAA"/>
    <property type="match status" value="1"/>
</dbReference>
<dbReference type="InterPro" id="IPR013655">
    <property type="entry name" value="PAS_fold_3"/>
</dbReference>
<dbReference type="CDD" id="cd01949">
    <property type="entry name" value="GGDEF"/>
    <property type="match status" value="1"/>
</dbReference>
<sequence length="1182" mass="132114">MQKDLKSRKPTIFLVVILMLIAALVAAATFSLLYRAAFSQHLHHLSINVNQQAQLIGAVARFDRKHADYYEQGAADATLSQIDDALRSQSSLKGSEEFIVGRRLGDTIKVISRTKSIAVAAPPNTLPLAGKPGEVGSPMRQALAGKQGTMVLRDYRGAEVMAAYAPVKELGIGLVIKTDVADVRAPYLRAGILVAVVSVLLVLLGSLLVRRVTQPIISNLESSDARYRNLLDNMANCVAVYQAVDDGEDFIFSDFNQAGERAEQIVKADLIGQRVSKVFPEVKVFGLFDVLQRVWKTGEPEYFPMAFYRDDRISGWRDNYIYKLNSGEVVAVYEDVTEKKTAEQKLADSERILSAIVDATPDWIFIKDHQYRYLFANESYARSIGTQVESMLGKTDEELGFPTELIQDDEARGIRGRHDDGEVLQGGHIHNPHDPATFADGSLHVFDTHKMPLYGTNNQIYGLLGISRDITALDQTLNELRVNDARLSLAEAIGRLGHWDWDIVSNRLTWSDEIFRIFGQEPGGVQETYETFLNAVHAEDRERLKDAVNAALESDEPYSIDHRIVLDDGNVRWVHEEAELERDEEGSPLKMLGVALDITKLKEAEEKAEQQRIFLQNTIDGITDPVRVIDHEYNVLLMNSASKAAAFKQADGKQCLKCYQAGRGLERPCDELEDPLYDHSCPMKTVFFTGKPMVITETLADSSGKKRTYELSFSPLRTLGGELQGVIETSRDITDRLGMEQSLLEKESHLEQLTYLDQLTQLPNRLLFMDRLRLGISAAHRENHPLAVVYIDIDRFKQINESFGHEIGDQLLLDVAKRLRGTLREDDTLARFSGDEFVVITGYLKQPEHSAVLAQKLLRSFDQPFEVAQHQLYLTASVGISIYPQDGTDADDLLRDANTAMFQAKGEGINSFQFYEDDMTAQAFEHVLMETSLRGALEEGQLRLYYQPQISLENGRIIGAEALLRWEHPDMGLVSPAKFIPLAEETGLILPIGEWVIRTACRQLKAWQDVGIELGSMAINLSAKQFRALNLLETVTGILQETGCPAQRVEFEITESQIMENSQRSIQMLDKLRDLGIGVSIDDFGTGYSSMGQLKSLPITKLKIDRVFVRDVAENADDQAIAEAIVAMAKALGLVVIAEGVETESQKQCLQQMGCQQVQGFLYQRPVPAEEFARYVEEVGLT</sequence>
<reference evidence="17 18" key="1">
    <citation type="journal article" date="2018" name="ISME J.">
        <title>Endosymbiont genomes yield clues of tubeworm success.</title>
        <authorList>
            <person name="Li Y."/>
            <person name="Liles M.R."/>
            <person name="Halanych K.M."/>
        </authorList>
    </citation>
    <scope>NUCLEOTIDE SEQUENCE [LARGE SCALE GENOMIC DNA]</scope>
    <source>
        <strain evidence="17">A1422</strain>
    </source>
</reference>
<dbReference type="NCBIfam" id="TIGR00254">
    <property type="entry name" value="GGDEF"/>
    <property type="match status" value="1"/>
</dbReference>
<keyword evidence="6" id="KW-0808">Transferase</keyword>
<keyword evidence="9" id="KW-0547">Nucleotide-binding</keyword>
<dbReference type="Pfam" id="PF08447">
    <property type="entry name" value="PAS_3"/>
    <property type="match status" value="1"/>
</dbReference>
<dbReference type="SUPFAM" id="SSF55785">
    <property type="entry name" value="PYP-like sensor domain (PAS domain)"/>
    <property type="match status" value="4"/>
</dbReference>
<dbReference type="SUPFAM" id="SSF141868">
    <property type="entry name" value="EAL domain-like"/>
    <property type="match status" value="1"/>
</dbReference>
<dbReference type="Gene3D" id="3.20.20.450">
    <property type="entry name" value="EAL domain"/>
    <property type="match status" value="1"/>
</dbReference>
<dbReference type="Gene3D" id="3.30.450.20">
    <property type="entry name" value="PAS domain"/>
    <property type="match status" value="4"/>
</dbReference>
<accession>A0A370DQU4</accession>
<dbReference type="SMART" id="SM00086">
    <property type="entry name" value="PAC"/>
    <property type="match status" value="2"/>
</dbReference>
<evidence type="ECO:0000256" key="6">
    <source>
        <dbReference type="ARBA" id="ARBA00022679"/>
    </source>
</evidence>
<dbReference type="Pfam" id="PF00990">
    <property type="entry name" value="GGDEF"/>
    <property type="match status" value="1"/>
</dbReference>
<dbReference type="PANTHER" id="PTHR44757">
    <property type="entry name" value="DIGUANYLATE CYCLASE DGCP"/>
    <property type="match status" value="1"/>
</dbReference>
<dbReference type="EMBL" id="QFXD01000274">
    <property type="protein sequence ID" value="RDH87297.1"/>
    <property type="molecule type" value="Genomic_DNA"/>
</dbReference>
<keyword evidence="5" id="KW-0973">c-di-GMP</keyword>
<dbReference type="PROSITE" id="PS50112">
    <property type="entry name" value="PAS"/>
    <property type="match status" value="1"/>
</dbReference>
<keyword evidence="3" id="KW-1003">Cell membrane</keyword>
<dbReference type="InterPro" id="IPR000014">
    <property type="entry name" value="PAS"/>
</dbReference>
<dbReference type="AlphaFoldDB" id="A0A370DQU4"/>
<evidence type="ECO:0000259" key="13">
    <source>
        <dbReference type="PROSITE" id="PS50112"/>
    </source>
</evidence>
<evidence type="ECO:0000256" key="8">
    <source>
        <dbReference type="ARBA" id="ARBA00022737"/>
    </source>
</evidence>
<dbReference type="InterPro" id="IPR052155">
    <property type="entry name" value="Biofilm_reg_signaling"/>
</dbReference>
<evidence type="ECO:0000256" key="11">
    <source>
        <dbReference type="ARBA" id="ARBA00023136"/>
    </source>
</evidence>
<dbReference type="GO" id="GO:0000166">
    <property type="term" value="F:nucleotide binding"/>
    <property type="evidence" value="ECO:0007669"/>
    <property type="project" value="UniProtKB-KW"/>
</dbReference>
<dbReference type="Proteomes" id="UP000255508">
    <property type="component" value="Unassembled WGS sequence"/>
</dbReference>
<feature type="domain" description="GGDEF" evidence="16">
    <location>
        <begin position="784"/>
        <end position="917"/>
    </location>
</feature>
<comment type="caution">
    <text evidence="17">The sequence shown here is derived from an EMBL/GenBank/DDBJ whole genome shotgun (WGS) entry which is preliminary data.</text>
</comment>
<dbReference type="InterPro" id="IPR001633">
    <property type="entry name" value="EAL_dom"/>
</dbReference>
<evidence type="ECO:0000256" key="5">
    <source>
        <dbReference type="ARBA" id="ARBA00022636"/>
    </source>
</evidence>
<evidence type="ECO:0000256" key="1">
    <source>
        <dbReference type="ARBA" id="ARBA00004429"/>
    </source>
</evidence>
<dbReference type="EC" id="3.1.4.52" evidence="2"/>
<dbReference type="Pfam" id="PF08448">
    <property type="entry name" value="PAS_4"/>
    <property type="match status" value="2"/>
</dbReference>
<proteinExistence type="predicted"/>
<dbReference type="Gene3D" id="2.10.70.100">
    <property type="match status" value="1"/>
</dbReference>
<evidence type="ECO:0000256" key="7">
    <source>
        <dbReference type="ARBA" id="ARBA00022692"/>
    </source>
</evidence>
<dbReference type="PROSITE" id="PS50883">
    <property type="entry name" value="EAL"/>
    <property type="match status" value="1"/>
</dbReference>
<dbReference type="Pfam" id="PF00563">
    <property type="entry name" value="EAL"/>
    <property type="match status" value="1"/>
</dbReference>
<keyword evidence="8" id="KW-0677">Repeat</keyword>
<evidence type="ECO:0000313" key="18">
    <source>
        <dbReference type="Proteomes" id="UP000255508"/>
    </source>
</evidence>
<dbReference type="SMART" id="SM00267">
    <property type="entry name" value="GGDEF"/>
    <property type="match status" value="1"/>
</dbReference>
<dbReference type="CDD" id="cd00130">
    <property type="entry name" value="PAS"/>
    <property type="match status" value="1"/>
</dbReference>
<feature type="transmembrane region" description="Helical" evidence="12">
    <location>
        <begin position="12"/>
        <end position="34"/>
    </location>
</feature>
<dbReference type="InterPro" id="IPR043128">
    <property type="entry name" value="Rev_trsase/Diguanyl_cyclase"/>
</dbReference>
<dbReference type="FunFam" id="2.10.70.100:FF:000001">
    <property type="entry name" value="Sensory transduction histidine kinase"/>
    <property type="match status" value="1"/>
</dbReference>
<evidence type="ECO:0000256" key="12">
    <source>
        <dbReference type="SAM" id="Phobius"/>
    </source>
</evidence>
<name>A0A370DQU4_9GAMM</name>
<dbReference type="CDD" id="cd18774">
    <property type="entry name" value="PDC2_HK_sensor"/>
    <property type="match status" value="1"/>
</dbReference>
<keyword evidence="11 12" id="KW-0472">Membrane</keyword>
<dbReference type="InterPro" id="IPR001610">
    <property type="entry name" value="PAC"/>
</dbReference>
<dbReference type="InterPro" id="IPR029787">
    <property type="entry name" value="Nucleotide_cyclase"/>
</dbReference>
<dbReference type="SUPFAM" id="SSF55073">
    <property type="entry name" value="Nucleotide cyclase"/>
    <property type="match status" value="1"/>
</dbReference>
<dbReference type="PROSITE" id="PS50887">
    <property type="entry name" value="GGDEF"/>
    <property type="match status" value="1"/>
</dbReference>
<feature type="domain" description="EAL" evidence="15">
    <location>
        <begin position="926"/>
        <end position="1180"/>
    </location>
</feature>
<dbReference type="SMART" id="SM00091">
    <property type="entry name" value="PAS"/>
    <property type="match status" value="3"/>
</dbReference>
<dbReference type="GO" id="GO:0005886">
    <property type="term" value="C:plasma membrane"/>
    <property type="evidence" value="ECO:0007669"/>
    <property type="project" value="UniProtKB-SubCell"/>
</dbReference>
<evidence type="ECO:0000259" key="15">
    <source>
        <dbReference type="PROSITE" id="PS50883"/>
    </source>
</evidence>
<dbReference type="NCBIfam" id="TIGR00229">
    <property type="entry name" value="sensory_box"/>
    <property type="match status" value="2"/>
</dbReference>
<comment type="subcellular location">
    <subcellularLocation>
        <location evidence="1">Cell inner membrane</location>
        <topology evidence="1">Multi-pass membrane protein</topology>
    </subcellularLocation>
</comment>
<dbReference type="FunFam" id="3.20.20.450:FF:000001">
    <property type="entry name" value="Cyclic di-GMP phosphodiesterase yahA"/>
    <property type="match status" value="1"/>
</dbReference>
<dbReference type="GO" id="GO:0071111">
    <property type="term" value="F:cyclic-guanylate-specific phosphodiesterase activity"/>
    <property type="evidence" value="ECO:0007669"/>
    <property type="project" value="UniProtKB-EC"/>
</dbReference>
<evidence type="ECO:0000259" key="16">
    <source>
        <dbReference type="PROSITE" id="PS50887"/>
    </source>
</evidence>
<feature type="domain" description="PAS" evidence="13">
    <location>
        <begin position="349"/>
        <end position="427"/>
    </location>
</feature>
<evidence type="ECO:0000256" key="10">
    <source>
        <dbReference type="ARBA" id="ARBA00022989"/>
    </source>
</evidence>
<protein>
    <recommendedName>
        <fullName evidence="2">cyclic-guanylate-specific phosphodiesterase</fullName>
        <ecNumber evidence="2">3.1.4.52</ecNumber>
    </recommendedName>
</protein>
<dbReference type="InterPro" id="IPR035919">
    <property type="entry name" value="EAL_sf"/>
</dbReference>
<keyword evidence="4" id="KW-0997">Cell inner membrane</keyword>
<evidence type="ECO:0000259" key="14">
    <source>
        <dbReference type="PROSITE" id="PS50113"/>
    </source>
</evidence>
<evidence type="ECO:0000313" key="17">
    <source>
        <dbReference type="EMBL" id="RDH87297.1"/>
    </source>
</evidence>
<evidence type="ECO:0000256" key="4">
    <source>
        <dbReference type="ARBA" id="ARBA00022519"/>
    </source>
</evidence>
<dbReference type="SMART" id="SM00052">
    <property type="entry name" value="EAL"/>
    <property type="match status" value="1"/>
</dbReference>
<dbReference type="InterPro" id="IPR000700">
    <property type="entry name" value="PAS-assoc_C"/>
</dbReference>
<keyword evidence="10 12" id="KW-1133">Transmembrane helix</keyword>
<dbReference type="InterPro" id="IPR035965">
    <property type="entry name" value="PAS-like_dom_sf"/>
</dbReference>
<keyword evidence="7 12" id="KW-0812">Transmembrane</keyword>